<accession>A0AA35UUJ2</accession>
<evidence type="ECO:0000313" key="2">
    <source>
        <dbReference type="Proteomes" id="UP001176960"/>
    </source>
</evidence>
<protein>
    <submittedName>
        <fullName evidence="1">DUF3553 domain-containing protein</fullName>
    </submittedName>
</protein>
<name>A0AA35UUJ2_9PROT</name>
<organism evidence="1 2">
    <name type="scientific">Brytella acorum</name>
    <dbReference type="NCBI Taxonomy" id="2959299"/>
    <lineage>
        <taxon>Bacteria</taxon>
        <taxon>Pseudomonadati</taxon>
        <taxon>Pseudomonadota</taxon>
        <taxon>Alphaproteobacteria</taxon>
        <taxon>Acetobacterales</taxon>
        <taxon>Acetobacteraceae</taxon>
        <taxon>Brytella</taxon>
    </lineage>
</organism>
<dbReference type="AlphaFoldDB" id="A0AA35UUJ2"/>
<proteinExistence type="predicted"/>
<dbReference type="InterPro" id="IPR021938">
    <property type="entry name" value="DUF3553"/>
</dbReference>
<keyword evidence="2" id="KW-1185">Reference proteome</keyword>
<dbReference type="Proteomes" id="UP001176960">
    <property type="component" value="Unassembled WGS sequence"/>
</dbReference>
<dbReference type="Pfam" id="PF12073">
    <property type="entry name" value="DUF3553"/>
    <property type="match status" value="1"/>
</dbReference>
<dbReference type="RefSeq" id="WP_289841604.1">
    <property type="nucleotide sequence ID" value="NZ_CATKSH010000002.1"/>
</dbReference>
<evidence type="ECO:0000313" key="1">
    <source>
        <dbReference type="EMBL" id="CAI9119696.1"/>
    </source>
</evidence>
<comment type="caution">
    <text evidence="1">The sequence shown here is derived from an EMBL/GenBank/DDBJ whole genome shotgun (WGS) entry which is preliminary data.</text>
</comment>
<sequence>MSTTQRDYPFNAFLEPGQIVMHPEHDEWGKGQVQSVIGARVTVNFADVGKVLIDASRVTLTVIG</sequence>
<dbReference type="EMBL" id="CATKSH010000002">
    <property type="protein sequence ID" value="CAI9119696.1"/>
    <property type="molecule type" value="Genomic_DNA"/>
</dbReference>
<reference evidence="1" key="1">
    <citation type="submission" date="2023-03" db="EMBL/GenBank/DDBJ databases">
        <authorList>
            <person name="Cleenwerck I."/>
        </authorList>
    </citation>
    <scope>NUCLEOTIDE SEQUENCE</scope>
    <source>
        <strain evidence="1">LMG 32879</strain>
    </source>
</reference>
<gene>
    <name evidence="1" type="ORF">LMG32879_000517</name>
</gene>